<name>A0AAE3NVB9_9RHOB</name>
<keyword evidence="1" id="KW-0732">Signal</keyword>
<keyword evidence="3" id="KW-1185">Reference proteome</keyword>
<evidence type="ECO:0000256" key="1">
    <source>
        <dbReference type="SAM" id="SignalP"/>
    </source>
</evidence>
<organism evidence="2 3">
    <name type="scientific">Psychromarinibacter sediminicola</name>
    <dbReference type="NCBI Taxonomy" id="3033385"/>
    <lineage>
        <taxon>Bacteria</taxon>
        <taxon>Pseudomonadati</taxon>
        <taxon>Pseudomonadota</taxon>
        <taxon>Alphaproteobacteria</taxon>
        <taxon>Rhodobacterales</taxon>
        <taxon>Paracoccaceae</taxon>
        <taxon>Psychromarinibacter</taxon>
    </lineage>
</organism>
<protein>
    <submittedName>
        <fullName evidence="2">Uncharacterized protein</fullName>
    </submittedName>
</protein>
<dbReference type="AlphaFoldDB" id="A0AAE3NVB9"/>
<gene>
    <name evidence="2" type="ORF">P1J78_16490</name>
</gene>
<dbReference type="Proteomes" id="UP001220964">
    <property type="component" value="Unassembled WGS sequence"/>
</dbReference>
<comment type="caution">
    <text evidence="2">The sequence shown here is derived from an EMBL/GenBank/DDBJ whole genome shotgun (WGS) entry which is preliminary data.</text>
</comment>
<dbReference type="PROSITE" id="PS51257">
    <property type="entry name" value="PROKAR_LIPOPROTEIN"/>
    <property type="match status" value="1"/>
</dbReference>
<proteinExistence type="predicted"/>
<feature type="signal peptide" evidence="1">
    <location>
        <begin position="1"/>
        <end position="23"/>
    </location>
</feature>
<evidence type="ECO:0000313" key="3">
    <source>
        <dbReference type="Proteomes" id="UP001220964"/>
    </source>
</evidence>
<sequence length="170" mass="17427">MTRVLAALALCLLAACSTVPRTAGGGDTALRPDAGGMAVAGSDQRIDFGRAEDGVIAAATRVLGAPPVSRAVNPECGAGPTTIVKYDRIDLLFLDGTFRGWVTDDPRTAAANGLSPGVTRAQLEAGGYGPFETTTLGVEFEANGVFGLLPDGAPDTPVQLLWAGTSCFFR</sequence>
<accession>A0AAE3NVB9</accession>
<dbReference type="EMBL" id="JARGYC010000047">
    <property type="protein sequence ID" value="MDF0602339.1"/>
    <property type="molecule type" value="Genomic_DNA"/>
</dbReference>
<feature type="chain" id="PRO_5041947701" evidence="1">
    <location>
        <begin position="24"/>
        <end position="170"/>
    </location>
</feature>
<evidence type="ECO:0000313" key="2">
    <source>
        <dbReference type="EMBL" id="MDF0602339.1"/>
    </source>
</evidence>
<dbReference type="RefSeq" id="WP_275568466.1">
    <property type="nucleotide sequence ID" value="NZ_JARGYC010000047.1"/>
</dbReference>
<reference evidence="2" key="1">
    <citation type="submission" date="2023-03" db="EMBL/GenBank/DDBJ databases">
        <title>Multiphase analysis and comparison of six strains from genera Psychromarinibacter, Lutimaribacter, and Maritimibacter, including a novel species: Psychromarinibacter sediminicola sp. nov.</title>
        <authorList>
            <person name="Wang Y.-H."/>
            <person name="Ye M.-Q."/>
            <person name="Du Z.-J."/>
        </authorList>
    </citation>
    <scope>NUCLEOTIDE SEQUENCE</scope>
    <source>
        <strain evidence="2">C21-152</strain>
    </source>
</reference>